<dbReference type="InterPro" id="IPR029030">
    <property type="entry name" value="Caspase-like_dom_sf"/>
</dbReference>
<feature type="domain" description="Peptidase C14 caspase" evidence="1">
    <location>
        <begin position="186"/>
        <end position="320"/>
    </location>
</feature>
<dbReference type="Gene3D" id="3.40.50.1460">
    <property type="match status" value="1"/>
</dbReference>
<dbReference type="GO" id="GO:0006508">
    <property type="term" value="P:proteolysis"/>
    <property type="evidence" value="ECO:0007669"/>
    <property type="project" value="InterPro"/>
</dbReference>
<dbReference type="GO" id="GO:0004197">
    <property type="term" value="F:cysteine-type endopeptidase activity"/>
    <property type="evidence" value="ECO:0007669"/>
    <property type="project" value="InterPro"/>
</dbReference>
<dbReference type="SUPFAM" id="SSF52129">
    <property type="entry name" value="Caspase-like"/>
    <property type="match status" value="1"/>
</dbReference>
<gene>
    <name evidence="2" type="ORF">SCARUB_00752</name>
</gene>
<evidence type="ECO:0000313" key="3">
    <source>
        <dbReference type="Proteomes" id="UP000094056"/>
    </source>
</evidence>
<name>A0A1E3XEQ2_9BACT</name>
<accession>A0A1E3XEQ2</accession>
<evidence type="ECO:0000259" key="1">
    <source>
        <dbReference type="Pfam" id="PF00656"/>
    </source>
</evidence>
<dbReference type="EMBL" id="MAYW01000013">
    <property type="protein sequence ID" value="ODS34079.1"/>
    <property type="molecule type" value="Genomic_DNA"/>
</dbReference>
<dbReference type="InterPro" id="IPR013783">
    <property type="entry name" value="Ig-like_fold"/>
</dbReference>
<organism evidence="2 3">
    <name type="scientific">Candidatus Scalindua rubra</name>
    <dbReference type="NCBI Taxonomy" id="1872076"/>
    <lineage>
        <taxon>Bacteria</taxon>
        <taxon>Pseudomonadati</taxon>
        <taxon>Planctomycetota</taxon>
        <taxon>Candidatus Brocadiia</taxon>
        <taxon>Candidatus Brocadiales</taxon>
        <taxon>Candidatus Scalinduaceae</taxon>
        <taxon>Candidatus Scalindua</taxon>
    </lineage>
</organism>
<dbReference type="Proteomes" id="UP000094056">
    <property type="component" value="Unassembled WGS sequence"/>
</dbReference>
<proteinExistence type="predicted"/>
<evidence type="ECO:0000313" key="2">
    <source>
        <dbReference type="EMBL" id="ODS34079.1"/>
    </source>
</evidence>
<sequence>MTGFTRFFILKVEDISRYTGGLKIEDAIKNPPPQVTILSPEEGDAFSNRTVTLRVQIKDIGGGIGDIRIYHNGKLVESKGVYRLAKSEMIDKQIKVAKAEIGSPYQSAKRGFELRKIVWDDNDKKDFQIVNFTPLKGTVEKTYKITLINGENTISASAFNGTNTVMSAMESIKVKADIPERRPELFAIIMGNDHFKSSTVNLSFAIKDAEDFSNLINEVAAPIYKKVNIKILTNTKKTAIIKTLTAMKTKMKPEDVFIFFAATHGWTYDDIYYLYTSDFDGNLLSKQSSISSVEIMEFSKWLPALKQVFILDTCQAGGVKTAVSGLYDARISVLAKRSVCTYSQVQKPFRTQMITMKVTVYLPIS</sequence>
<dbReference type="InterPro" id="IPR011600">
    <property type="entry name" value="Pept_C14_caspase"/>
</dbReference>
<dbReference type="Gene3D" id="2.60.40.10">
    <property type="entry name" value="Immunoglobulins"/>
    <property type="match status" value="1"/>
</dbReference>
<dbReference type="AlphaFoldDB" id="A0A1E3XEQ2"/>
<dbReference type="Pfam" id="PF00656">
    <property type="entry name" value="Peptidase_C14"/>
    <property type="match status" value="1"/>
</dbReference>
<protein>
    <submittedName>
        <fullName evidence="2">Caspase domain protein</fullName>
    </submittedName>
</protein>
<dbReference type="Pfam" id="PF17957">
    <property type="entry name" value="Big_7"/>
    <property type="match status" value="1"/>
</dbReference>
<reference evidence="2 3" key="1">
    <citation type="submission" date="2016-07" db="EMBL/GenBank/DDBJ databases">
        <title>Draft genome of Scalindua rubra, obtained from a brine-seawater interface in the Red Sea, sheds light on salt adaptation in anammox bacteria.</title>
        <authorList>
            <person name="Speth D.R."/>
            <person name="Lagkouvardos I."/>
            <person name="Wang Y."/>
            <person name="Qian P.-Y."/>
            <person name="Dutilh B.E."/>
            <person name="Jetten M.S."/>
        </authorList>
    </citation>
    <scope>NUCLEOTIDE SEQUENCE [LARGE SCALE GENOMIC DNA]</scope>
    <source>
        <strain evidence="2">BSI-1</strain>
    </source>
</reference>
<comment type="caution">
    <text evidence="2">The sequence shown here is derived from an EMBL/GenBank/DDBJ whole genome shotgun (WGS) entry which is preliminary data.</text>
</comment>